<dbReference type="Proteomes" id="UP000001861">
    <property type="component" value="Unassembled WGS sequence"/>
</dbReference>
<protein>
    <submittedName>
        <fullName evidence="1">Uncharacterized protein</fullName>
    </submittedName>
</protein>
<reference evidence="1 2" key="1">
    <citation type="journal article" date="2010" name="Proc. Natl. Acad. Sci. U.S.A.">
        <title>Insights into evolution of multicellular fungi from the assembled chromosomes of the mushroom Coprinopsis cinerea (Coprinus cinereus).</title>
        <authorList>
            <person name="Stajich J.E."/>
            <person name="Wilke S.K."/>
            <person name="Ahren D."/>
            <person name="Au C.H."/>
            <person name="Birren B.W."/>
            <person name="Borodovsky M."/>
            <person name="Burns C."/>
            <person name="Canback B."/>
            <person name="Casselton L.A."/>
            <person name="Cheng C.K."/>
            <person name="Deng J."/>
            <person name="Dietrich F.S."/>
            <person name="Fargo D.C."/>
            <person name="Farman M.L."/>
            <person name="Gathman A.C."/>
            <person name="Goldberg J."/>
            <person name="Guigo R."/>
            <person name="Hoegger P.J."/>
            <person name="Hooker J.B."/>
            <person name="Huggins A."/>
            <person name="James T.Y."/>
            <person name="Kamada T."/>
            <person name="Kilaru S."/>
            <person name="Kodira C."/>
            <person name="Kues U."/>
            <person name="Kupfer D."/>
            <person name="Kwan H.S."/>
            <person name="Lomsadze A."/>
            <person name="Li W."/>
            <person name="Lilly W.W."/>
            <person name="Ma L.J."/>
            <person name="Mackey A.J."/>
            <person name="Manning G."/>
            <person name="Martin F."/>
            <person name="Muraguchi H."/>
            <person name="Natvig D.O."/>
            <person name="Palmerini H."/>
            <person name="Ramesh M.A."/>
            <person name="Rehmeyer C.J."/>
            <person name="Roe B.A."/>
            <person name="Shenoy N."/>
            <person name="Stanke M."/>
            <person name="Ter-Hovhannisyan V."/>
            <person name="Tunlid A."/>
            <person name="Velagapudi R."/>
            <person name="Vision T.J."/>
            <person name="Zeng Q."/>
            <person name="Zolan M.E."/>
            <person name="Pukkila P.J."/>
        </authorList>
    </citation>
    <scope>NUCLEOTIDE SEQUENCE [LARGE SCALE GENOMIC DNA]</scope>
    <source>
        <strain evidence="2">Okayama-7 / 130 / ATCC MYA-4618 / FGSC 9003</strain>
    </source>
</reference>
<gene>
    <name evidence="1" type="ORF">CC1G_01531</name>
</gene>
<proteinExistence type="predicted"/>
<comment type="caution">
    <text evidence="1">The sequence shown here is derived from an EMBL/GenBank/DDBJ whole genome shotgun (WGS) entry which is preliminary data.</text>
</comment>
<evidence type="ECO:0000313" key="2">
    <source>
        <dbReference type="Proteomes" id="UP000001861"/>
    </source>
</evidence>
<dbReference type="InParanoid" id="A8NHX9"/>
<dbReference type="AlphaFoldDB" id="A8NHX9"/>
<dbReference type="STRING" id="240176.A8NHX9"/>
<keyword evidence="2" id="KW-1185">Reference proteome</keyword>
<dbReference type="VEuPathDB" id="FungiDB:CC1G_01531"/>
<dbReference type="GeneID" id="6010358"/>
<dbReference type="eggNOG" id="ENOG502T1A1">
    <property type="taxonomic scope" value="Eukaryota"/>
</dbReference>
<dbReference type="KEGG" id="cci:CC1G_01531"/>
<evidence type="ECO:0000313" key="1">
    <source>
        <dbReference type="EMBL" id="EAU87884.2"/>
    </source>
</evidence>
<organism evidence="1 2">
    <name type="scientific">Coprinopsis cinerea (strain Okayama-7 / 130 / ATCC MYA-4618 / FGSC 9003)</name>
    <name type="common">Inky cap fungus</name>
    <name type="synonym">Hormographiella aspergillata</name>
    <dbReference type="NCBI Taxonomy" id="240176"/>
    <lineage>
        <taxon>Eukaryota</taxon>
        <taxon>Fungi</taxon>
        <taxon>Dikarya</taxon>
        <taxon>Basidiomycota</taxon>
        <taxon>Agaricomycotina</taxon>
        <taxon>Agaricomycetes</taxon>
        <taxon>Agaricomycetidae</taxon>
        <taxon>Agaricales</taxon>
        <taxon>Agaricineae</taxon>
        <taxon>Psathyrellaceae</taxon>
        <taxon>Coprinopsis</taxon>
    </lineage>
</organism>
<dbReference type="OrthoDB" id="341421at2759"/>
<sequence length="185" mass="20831">MSPQASSSTLQIDVTSATRPGMRSRAGSMMAVASTPTELRDHSVDSSAWVVPDHIVVNDFMFCAEHGDEYCHACCCDHRLTNNIRIEDELEGVEKFDFELDWEDRQSINVYALGAVADITTEDSFQCEKHETVDCKECFNWVEVVKKHAEAVEEFGRWNLGSAHKEGSVLQEAMERLAVEKKRGE</sequence>
<name>A8NHX9_COPC7</name>
<accession>A8NHX9</accession>
<dbReference type="EMBL" id="AACS02000010">
    <property type="protein sequence ID" value="EAU87884.2"/>
    <property type="molecule type" value="Genomic_DNA"/>
</dbReference>
<dbReference type="RefSeq" id="XP_001833854.2">
    <property type="nucleotide sequence ID" value="XM_001833802.2"/>
</dbReference>
<dbReference type="HOGENOM" id="CLU_1461232_0_0_1"/>